<organism evidence="1 2">
    <name type="scientific">Danio rerio</name>
    <name type="common">Zebrafish</name>
    <name type="synonym">Brachydanio rerio</name>
    <dbReference type="NCBI Taxonomy" id="7955"/>
    <lineage>
        <taxon>Eukaryota</taxon>
        <taxon>Metazoa</taxon>
        <taxon>Chordata</taxon>
        <taxon>Craniata</taxon>
        <taxon>Vertebrata</taxon>
        <taxon>Euteleostomi</taxon>
        <taxon>Actinopterygii</taxon>
        <taxon>Neopterygii</taxon>
        <taxon>Teleostei</taxon>
        <taxon>Ostariophysi</taxon>
        <taxon>Cypriniformes</taxon>
        <taxon>Danionidae</taxon>
        <taxon>Danioninae</taxon>
        <taxon>Danio</taxon>
    </lineage>
</organism>
<evidence type="ECO:0000313" key="2">
    <source>
        <dbReference type="RefSeq" id="XP_073791159.1"/>
    </source>
</evidence>
<name>A0AC58IA93_DANRE</name>
<protein>
    <submittedName>
        <fullName evidence="2">Chemokine XC receptor 1-like</fullName>
    </submittedName>
</protein>
<proteinExistence type="predicted"/>
<reference evidence="2" key="1">
    <citation type="submission" date="2025-08" db="UniProtKB">
        <authorList>
            <consortium name="RefSeq"/>
        </authorList>
    </citation>
    <scope>IDENTIFICATION</scope>
    <source>
        <strain evidence="2">Tuebingen</strain>
        <tissue evidence="2">Fibroblasts and whole tissue</tissue>
    </source>
</reference>
<dbReference type="Proteomes" id="UP000000437">
    <property type="component" value="Chromosome 21"/>
</dbReference>
<dbReference type="RefSeq" id="XP_073791159.1">
    <property type="nucleotide sequence ID" value="XM_073935058.1"/>
</dbReference>
<evidence type="ECO:0000313" key="1">
    <source>
        <dbReference type="Proteomes" id="UP000000437"/>
    </source>
</evidence>
<gene>
    <name evidence="2" type="primary">LOC141379811</name>
</gene>
<accession>A0AC58IA93</accession>
<sequence>MIEDPGRAGSVRCTVSVDEFLHSSYCSCKVYSTETYPERPDIHSSENTVKMNYSTMNFISEVIPNSTTKTLGPVEIVNVCVHSLSFLVGLPTHCYIILLIVTGAGSGVASEFFILNLSICEAGFSVDSLNFVLAEWFSFIVEFQMLLVGLVTTGRPLFQCLICLERYLAVVHPVTFLKYKPLRYRVICCAVAWILILGACLFCMYTIVQYNIVHIWFLSVQFILFFFIQLFCLVAVLRALKQSGPGKREKEENHMKRRAFRVILITTVSMVITYAPYSIAAFLTIVIGKLIAAHWVPGLICYVLCGFIQPVLYLQRTGKLSRTCLL</sequence>
<keyword evidence="1" id="KW-1185">Reference proteome</keyword>